<comment type="caution">
    <text evidence="1">The sequence shown here is derived from an EMBL/GenBank/DDBJ whole genome shotgun (WGS) entry which is preliminary data.</text>
</comment>
<dbReference type="VEuPathDB" id="AmoebaDB:EHI7A_069700"/>
<evidence type="ECO:0000313" key="2">
    <source>
        <dbReference type="Proteomes" id="UP000078387"/>
    </source>
</evidence>
<gene>
    <name evidence="1" type="ORF">CL6EHI_180010</name>
</gene>
<dbReference type="VEuPathDB" id="AmoebaDB:KM1_005200"/>
<name>A0A5K1TV63_ENTHI</name>
<dbReference type="GO" id="GO:0005085">
    <property type="term" value="F:guanyl-nucleotide exchange factor activity"/>
    <property type="evidence" value="ECO:0007669"/>
    <property type="project" value="InterPro"/>
</dbReference>
<dbReference type="VEuPathDB" id="AmoebaDB:EHI5A_007150"/>
<evidence type="ECO:0000313" key="1">
    <source>
        <dbReference type="EMBL" id="GAT96933.1"/>
    </source>
</evidence>
<dbReference type="Proteomes" id="UP000078387">
    <property type="component" value="Unassembled WGS sequence"/>
</dbReference>
<dbReference type="VEuPathDB" id="AmoebaDB:EHI8A_023930"/>
<dbReference type="PROSITE" id="PS51835">
    <property type="entry name" value="DENN_C9ORF72"/>
    <property type="match status" value="1"/>
</dbReference>
<organism evidence="1 2">
    <name type="scientific">Entamoeba histolytica</name>
    <dbReference type="NCBI Taxonomy" id="5759"/>
    <lineage>
        <taxon>Eukaryota</taxon>
        <taxon>Amoebozoa</taxon>
        <taxon>Evosea</taxon>
        <taxon>Archamoebae</taxon>
        <taxon>Mastigamoebida</taxon>
        <taxon>Entamoebidae</taxon>
        <taxon>Entamoeba</taxon>
    </lineage>
</organism>
<dbReference type="OMA" id="RQEQHES"/>
<dbReference type="InterPro" id="IPR027819">
    <property type="entry name" value="C9orf72"/>
</dbReference>
<accession>A0A5K1TV63</accession>
<dbReference type="EMBL" id="BDEQ01000001">
    <property type="protein sequence ID" value="GAT96933.1"/>
    <property type="molecule type" value="Genomic_DNA"/>
</dbReference>
<proteinExistence type="predicted"/>
<dbReference type="VEuPathDB" id="AmoebaDB:EHI_180010"/>
<reference evidence="1 2" key="1">
    <citation type="submission" date="2016-05" db="EMBL/GenBank/DDBJ databases">
        <title>First whole genome sequencing of Entamoeba histolytica HM1:IMSS-clone-6.</title>
        <authorList>
            <person name="Mukherjee Avik.K."/>
            <person name="Izumyama S."/>
            <person name="Nakada-Tsukui K."/>
            <person name="Nozaki T."/>
        </authorList>
    </citation>
    <scope>NUCLEOTIDE SEQUENCE [LARGE SCALE GENOMIC DNA]</scope>
    <source>
        <strain evidence="1 2">HM1:IMSS clone 6</strain>
    </source>
</reference>
<sequence length="520" mass="61082">MSYKIPRSEALEINESPSRLKSSFFKIKSMASHNLHEHWGVIWGNFQTLLGEVTTKDLLTETQWKIPRTFKLKQEQHESHIFLLNVISYPDLAKRQLMMEYCQNTPRIQEIQSKIISYGMNQYYKSIPLKASIHVDRPTEIRIQTTHIPTYYQYEFGVQKFDENDVDIVVFTLHIPFMVTCPTGYPVIVVDVGVYLPKGIINHKSFHDSFYDYINRIFFYYQLLNITINREESTNYLNEQLLTFIDKIDEFIQLLYSKKQYHLQLQFIYEGHSFMERTRYISAIISGYLRSYYTVCVPTSTDEINDISLLLDQFSSPTMIELHSNNLTVQINPFFTVQFVTAIEPTDYFIFPFPLCLIVTKQLSVETMKEVNIISYYASRASYFINIIDKALKLENPFPQISPIELLLPLEHEFIIEDLVKRSIELIDKRKTLIAKYLFKEISILLMSKASILYNELLTLNIPFGKTIIEKMESCLDLQKADLQLIICMLKYEQPIIVAKFHEALTEALVEESQIKKNFF</sequence>
<dbReference type="AlphaFoldDB" id="A0A5K1TV63"/>
<protein>
    <submittedName>
        <fullName evidence="1">Uncharacterized protein</fullName>
    </submittedName>
</protein>